<dbReference type="InterPro" id="IPR002048">
    <property type="entry name" value="EF_hand_dom"/>
</dbReference>
<evidence type="ECO:0000313" key="3">
    <source>
        <dbReference type="Proteomes" id="UP001211689"/>
    </source>
</evidence>
<dbReference type="PROSITE" id="PS50222">
    <property type="entry name" value="EF_HAND_2"/>
    <property type="match status" value="1"/>
</dbReference>
<comment type="caution">
    <text evidence="2">The sequence shown here is derived from an EMBL/GenBank/DDBJ whole genome shotgun (WGS) entry which is preliminary data.</text>
</comment>
<dbReference type="EMBL" id="JANEWF010000021">
    <property type="protein sequence ID" value="MDA8484862.1"/>
    <property type="molecule type" value="Genomic_DNA"/>
</dbReference>
<protein>
    <submittedName>
        <fullName evidence="2">EF-hand domain-containing protein</fullName>
    </submittedName>
</protein>
<feature type="domain" description="EF-hand" evidence="1">
    <location>
        <begin position="408"/>
        <end position="443"/>
    </location>
</feature>
<accession>A0ABT4Y8A7</accession>
<dbReference type="Pfam" id="PF13405">
    <property type="entry name" value="EF-hand_6"/>
    <property type="match status" value="1"/>
</dbReference>
<keyword evidence="3" id="KW-1185">Reference proteome</keyword>
<dbReference type="InterPro" id="IPR018247">
    <property type="entry name" value="EF_Hand_1_Ca_BS"/>
</dbReference>
<dbReference type="RefSeq" id="WP_271471433.1">
    <property type="nucleotide sequence ID" value="NZ_JANEWF010000021.1"/>
</dbReference>
<name>A0ABT4Y8A7_METRE</name>
<dbReference type="PROSITE" id="PS00018">
    <property type="entry name" value="EF_HAND_1"/>
    <property type="match status" value="1"/>
</dbReference>
<dbReference type="Proteomes" id="UP001211689">
    <property type="component" value="Unassembled WGS sequence"/>
</dbReference>
<evidence type="ECO:0000259" key="1">
    <source>
        <dbReference type="PROSITE" id="PS50222"/>
    </source>
</evidence>
<reference evidence="2 3" key="1">
    <citation type="submission" date="2022-07" db="EMBL/GenBank/DDBJ databases">
        <title>Genome Analysis of Selected Gammaproteobacteria from Nigerian Food snails.</title>
        <authorList>
            <person name="Okafor A.C."/>
        </authorList>
    </citation>
    <scope>NUCLEOTIDE SEQUENCE [LARGE SCALE GENOMIC DNA]</scope>
    <source>
        <strain evidence="2 3">Awg 2</strain>
    </source>
</reference>
<sequence length="794" mass="89579">MDFHFPIRRPDKTPFTDANELYQALEREVGGYYLLGANGFWHGGIHISDRSAPHCVLDDALCCMADGEVVAYRLNEDYRESTFGEGASSKKLKYSNSFCLIRHEYRSPANPEEGANHGKQNTLTFYSLYMHLLPYNHYQSSERLRPSYWQGKARGTAHRRLPLYNAPLNQAEGEPAGPRIGKLELCVSSVVEFDSQEVVTLRIGDQRHRMVQCTLVSGGCWGPESVPPTFWTIVDDSFLRWETVTPTVFNRVVSANTRIKAGDPIGYLGQIENIRSEEGETDSRYQVHLEIFTADADVRDFLQNAAGLKTGKQYLHLPNGTVLRKQAPSAESITLTRPHALELSKTPLVQDGGEDCYAVRVIENDQPVTGLLMKADAHIITQHDWEKLGFQIVEEQNPMADGFLDVEAMPPFFRDLFAKLDTNRDGTLSADELTAGLRNPALRDQWAKLVAHHPTEWQEKAASPKWRRLDELFEGIPKALKHEKQRIDNFVFWDELPATVGLHSGLVYHFHPIAFIEAISTPQEPELIAVAGSQHDGSPGNKMMFIGQAVRELALFMRNKPGLARTLVVFTPLYNEAMLSAARESASLYGANFVEVESAQQLINYLNYGKDRRRYPIEHLSFFSHGVPHRIAFGYQLSDDFRMSLDLLSYKKISPLAFSTIAQVDSYACRTGVGNRSDFPGEDFVQLLPQTNESLAQLLANHLKLKVRAFIRRSEYKYTWGSREERNLAKLCGLASSQAPSSEWCQRWSALRNEREKFEKEIGSAYQIIGALGQVVSGDSPIGLPDGYFDFYPK</sequence>
<proteinExistence type="predicted"/>
<gene>
    <name evidence="2" type="ORF">NNO07_17475</name>
</gene>
<dbReference type="Gene3D" id="1.10.238.10">
    <property type="entry name" value="EF-hand"/>
    <property type="match status" value="1"/>
</dbReference>
<evidence type="ECO:0000313" key="2">
    <source>
        <dbReference type="EMBL" id="MDA8484862.1"/>
    </source>
</evidence>
<organism evidence="2 3">
    <name type="scientific">Metapseudomonas resinovorans</name>
    <name type="common">Pseudomonas resinovorans</name>
    <dbReference type="NCBI Taxonomy" id="53412"/>
    <lineage>
        <taxon>Bacteria</taxon>
        <taxon>Pseudomonadati</taxon>
        <taxon>Pseudomonadota</taxon>
        <taxon>Gammaproteobacteria</taxon>
        <taxon>Pseudomonadales</taxon>
        <taxon>Pseudomonadaceae</taxon>
        <taxon>Metapseudomonas</taxon>
    </lineage>
</organism>